<feature type="region of interest" description="Disordered" evidence="1">
    <location>
        <begin position="38"/>
        <end position="97"/>
    </location>
</feature>
<feature type="chain" id="PRO_5047003439" evidence="2">
    <location>
        <begin position="22"/>
        <end position="393"/>
    </location>
</feature>
<dbReference type="KEGG" id="gmw:116412864"/>
<dbReference type="Proteomes" id="UP001652740">
    <property type="component" value="Unplaced"/>
</dbReference>
<reference evidence="4" key="1">
    <citation type="submission" date="2025-08" db="UniProtKB">
        <authorList>
            <consortium name="RefSeq"/>
        </authorList>
    </citation>
    <scope>IDENTIFICATION</scope>
    <source>
        <tissue evidence="4">Whole larvae</tissue>
    </source>
</reference>
<name>A0A6J3BXQ3_GALME</name>
<feature type="compositionally biased region" description="Basic and acidic residues" evidence="1">
    <location>
        <begin position="203"/>
        <end position="227"/>
    </location>
</feature>
<feature type="compositionally biased region" description="Acidic residues" evidence="1">
    <location>
        <begin position="228"/>
        <end position="240"/>
    </location>
</feature>
<feature type="compositionally biased region" description="Acidic residues" evidence="1">
    <location>
        <begin position="176"/>
        <end position="202"/>
    </location>
</feature>
<dbReference type="InParanoid" id="A0A6J3BXQ3"/>
<feature type="region of interest" description="Disordered" evidence="1">
    <location>
        <begin position="157"/>
        <end position="255"/>
    </location>
</feature>
<dbReference type="RefSeq" id="XP_031764440.2">
    <property type="nucleotide sequence ID" value="XM_031908580.2"/>
</dbReference>
<keyword evidence="2" id="KW-0732">Signal</keyword>
<dbReference type="AlphaFoldDB" id="A0A6J3BXQ3"/>
<evidence type="ECO:0000256" key="2">
    <source>
        <dbReference type="SAM" id="SignalP"/>
    </source>
</evidence>
<evidence type="ECO:0000313" key="3">
    <source>
        <dbReference type="Proteomes" id="UP001652740"/>
    </source>
</evidence>
<feature type="signal peptide" evidence="2">
    <location>
        <begin position="1"/>
        <end position="21"/>
    </location>
</feature>
<organism evidence="3 4">
    <name type="scientific">Galleria mellonella</name>
    <name type="common">Greater wax moth</name>
    <dbReference type="NCBI Taxonomy" id="7137"/>
    <lineage>
        <taxon>Eukaryota</taxon>
        <taxon>Metazoa</taxon>
        <taxon>Ecdysozoa</taxon>
        <taxon>Arthropoda</taxon>
        <taxon>Hexapoda</taxon>
        <taxon>Insecta</taxon>
        <taxon>Pterygota</taxon>
        <taxon>Neoptera</taxon>
        <taxon>Endopterygota</taxon>
        <taxon>Lepidoptera</taxon>
        <taxon>Glossata</taxon>
        <taxon>Ditrysia</taxon>
        <taxon>Pyraloidea</taxon>
        <taxon>Pyralidae</taxon>
        <taxon>Galleriinae</taxon>
        <taxon>Galleria</taxon>
    </lineage>
</organism>
<feature type="compositionally biased region" description="Polar residues" evidence="1">
    <location>
        <begin position="42"/>
        <end position="52"/>
    </location>
</feature>
<protein>
    <submittedName>
        <fullName evidence="4">Clumping factor B</fullName>
    </submittedName>
</protein>
<accession>A0A6J3BXQ3</accession>
<feature type="compositionally biased region" description="Gly residues" evidence="1">
    <location>
        <begin position="241"/>
        <end position="255"/>
    </location>
</feature>
<sequence length="393" mass="41978">MVRSRSLCLFLVLSLIANAFSAPNDIHRWKRASVDNRRTPRDTLTSSDNSGANYKEFDPESEQKSYNPSRDLEPDDDNDDNDDDEDDSFEPMQPAATVGGSNIFSLLRLANALLPGLSSGDNPIFQNMLRELFIYNNPRYILRRQDIGDNEIEIDYEVDLKPPPPSPSFQRHEKDEENEDESSDSDEDDDDDNDSEVNDEAEVFSKEEKGDDNVSKSKHDSDSKENGSENDSDYDSDEPPGGDGQGGGILGLLAGLSGGEDGQSDLGSLLAAVSGIVANLSGDGIDLNSLIASGIGLFVGLLSEGEENPGAVIASYLLTSLDTITGGGAQNNGAFFGNFVSKLIKGTSAAGNPEASSEEDPNKMPMADSAGFFLSLIMSLLGDMSKTSSGGSS</sequence>
<feature type="compositionally biased region" description="Acidic residues" evidence="1">
    <location>
        <begin position="73"/>
        <end position="89"/>
    </location>
</feature>
<evidence type="ECO:0000256" key="1">
    <source>
        <dbReference type="SAM" id="MobiDB-lite"/>
    </source>
</evidence>
<dbReference type="GeneID" id="116412864"/>
<proteinExistence type="predicted"/>
<keyword evidence="3" id="KW-1185">Reference proteome</keyword>
<gene>
    <name evidence="4" type="primary">LOC116412864</name>
</gene>
<evidence type="ECO:0000313" key="4">
    <source>
        <dbReference type="RefSeq" id="XP_031764440.2"/>
    </source>
</evidence>